<reference evidence="2 3" key="1">
    <citation type="submission" date="2020-03" db="EMBL/GenBank/DDBJ databases">
        <title>Roseomonas selenitidurans sp. nov. isolated from soil.</title>
        <authorList>
            <person name="Liu H."/>
        </authorList>
    </citation>
    <scope>NUCLEOTIDE SEQUENCE [LARGE SCALE GENOMIC DNA]</scope>
    <source>
        <strain evidence="2 3">JCM 15073</strain>
    </source>
</reference>
<gene>
    <name evidence="2" type="ORF">HB662_06430</name>
</gene>
<name>A0ABX1EWM7_9PROT</name>
<dbReference type="SUPFAM" id="SSF54427">
    <property type="entry name" value="NTF2-like"/>
    <property type="match status" value="1"/>
</dbReference>
<comment type="caution">
    <text evidence="2">The sequence shown here is derived from an EMBL/GenBank/DDBJ whole genome shotgun (WGS) entry which is preliminary data.</text>
</comment>
<dbReference type="InterPro" id="IPR032710">
    <property type="entry name" value="NTF2-like_dom_sf"/>
</dbReference>
<proteinExistence type="predicted"/>
<dbReference type="Proteomes" id="UP000765160">
    <property type="component" value="Unassembled WGS sequence"/>
</dbReference>
<evidence type="ECO:0000313" key="3">
    <source>
        <dbReference type="Proteomes" id="UP000765160"/>
    </source>
</evidence>
<dbReference type="Gene3D" id="3.10.450.50">
    <property type="match status" value="1"/>
</dbReference>
<dbReference type="EMBL" id="JAAVTX010000002">
    <property type="protein sequence ID" value="NKE44407.1"/>
    <property type="molecule type" value="Genomic_DNA"/>
</dbReference>
<accession>A0ABX1EWM7</accession>
<dbReference type="InterPro" id="IPR037401">
    <property type="entry name" value="SnoaL-like"/>
</dbReference>
<evidence type="ECO:0000259" key="1">
    <source>
        <dbReference type="Pfam" id="PF12680"/>
    </source>
</evidence>
<keyword evidence="3" id="KW-1185">Reference proteome</keyword>
<dbReference type="Pfam" id="PF12680">
    <property type="entry name" value="SnoaL_2"/>
    <property type="match status" value="1"/>
</dbReference>
<protein>
    <submittedName>
        <fullName evidence="2">Nuclear transport factor 2 family protein</fullName>
    </submittedName>
</protein>
<organism evidence="2 3">
    <name type="scientific">Falsiroseomonas frigidaquae</name>
    <dbReference type="NCBI Taxonomy" id="487318"/>
    <lineage>
        <taxon>Bacteria</taxon>
        <taxon>Pseudomonadati</taxon>
        <taxon>Pseudomonadota</taxon>
        <taxon>Alphaproteobacteria</taxon>
        <taxon>Acetobacterales</taxon>
        <taxon>Roseomonadaceae</taxon>
        <taxon>Falsiroseomonas</taxon>
    </lineage>
</organism>
<sequence length="109" mass="11739">MTAILPASLATYFAAKNRHDTAAMLACFSAHATVRDERQEMTGLPALRAWIESTTARYAVQSEPLECHEEAGRSIVRARVSGSFPGSPAVLTYRFGLAADGRIDALEIG</sequence>
<feature type="domain" description="SnoaL-like" evidence="1">
    <location>
        <begin position="11"/>
        <end position="94"/>
    </location>
</feature>
<evidence type="ECO:0000313" key="2">
    <source>
        <dbReference type="EMBL" id="NKE44407.1"/>
    </source>
</evidence>